<sequence>MIEFSSLQSFQRADAGARSQILAEGRFAVAGREFLVQADQQTIRQATPEAAAFHQGASSALDGRGQSWLPQLQSALFPQPSQLAGRLEANLSALPLTLLKPDDQAFLASTGRKFAGISIDRPSQALSQVRDAFQSVIARADESSLRQLDQSLERWQQDKPKEFANRGQHAAGLRREIAQVISHLQAERAKAAGLHGISLPPAVASQFADKVAFDGIGRVMGLKTELGAGEIEQLQNRQTTSLTRLNAAGERTAPKTENASLVAFVDALRQDGGATALSLADRAQGLWLSGQVNTQQSIELYQDAVRQLSGQPHLAGLAESLLADAGKEKTTGQYLDNLFGRYFDSEFAHALVERPSDAALSTSAQIGDALVKAFDSYFEQLPINDADRAKRLDSKMEAFAKAISKDTRPWFSEVPELTRFLAQPNHANFQAMMGKVDNGFDMIKVPFLAVKMAITEGMGLNMADWKRAGDRFYTDHITKARSTSEVVSENEDRSIKVTLKEQQTRGYGTLLPHQQVEQQRHDGFLSGRNVAAGRILTPGKETAFERNALSQGQSVVTGASGSTNIMVHLNQHLAGELDGFSPEQAYLNTLAFLVFDGGHSVNESLSVYQALAETGDKRAEVLQSYTADYRDLIKLAPAGSQESVEQALAAAFDKTVDLNRQLQS</sequence>
<dbReference type="RefSeq" id="WP_347936839.1">
    <property type="nucleotide sequence ID" value="NZ_CP158160.1"/>
</dbReference>
<proteinExistence type="predicted"/>
<gene>
    <name evidence="1" type="ORF">ABI908_07735</name>
</gene>
<protein>
    <recommendedName>
        <fullName evidence="3">RTX toxin</fullName>
    </recommendedName>
</protein>
<comment type="caution">
    <text evidence="1">The sequence shown here is derived from an EMBL/GenBank/DDBJ whole genome shotgun (WGS) entry which is preliminary data.</text>
</comment>
<evidence type="ECO:0000313" key="1">
    <source>
        <dbReference type="EMBL" id="MEO9384010.1"/>
    </source>
</evidence>
<reference evidence="1 2" key="1">
    <citation type="submission" date="2024-05" db="EMBL/GenBank/DDBJ databases">
        <authorList>
            <person name="De Oliveira J.P."/>
            <person name="Noriler S.A."/>
            <person name="De Oliveira A.G."/>
            <person name="Sipoli D.S."/>
        </authorList>
    </citation>
    <scope>NUCLEOTIDE SEQUENCE [LARGE SCALE GENOMIC DNA]</scope>
    <source>
        <strain evidence="1 2">LABIM192</strain>
    </source>
</reference>
<dbReference type="Proteomes" id="UP001462502">
    <property type="component" value="Unassembled WGS sequence"/>
</dbReference>
<evidence type="ECO:0008006" key="3">
    <source>
        <dbReference type="Google" id="ProtNLM"/>
    </source>
</evidence>
<organism evidence="1 2">
    <name type="scientific">Chromobacterium phragmitis</name>
    <dbReference type="NCBI Taxonomy" id="2202141"/>
    <lineage>
        <taxon>Bacteria</taxon>
        <taxon>Pseudomonadati</taxon>
        <taxon>Pseudomonadota</taxon>
        <taxon>Betaproteobacteria</taxon>
        <taxon>Neisseriales</taxon>
        <taxon>Chromobacteriaceae</taxon>
        <taxon>Chromobacterium</taxon>
    </lineage>
</organism>
<dbReference type="EMBL" id="JBDXMI010000001">
    <property type="protein sequence ID" value="MEO9384010.1"/>
    <property type="molecule type" value="Genomic_DNA"/>
</dbReference>
<name>A0ABV0ITU2_9NEIS</name>
<dbReference type="CDD" id="cd21073">
    <property type="entry name" value="toxin_BteA-MLD_like"/>
    <property type="match status" value="1"/>
</dbReference>
<keyword evidence="2" id="KW-1185">Reference proteome</keyword>
<evidence type="ECO:0000313" key="2">
    <source>
        <dbReference type="Proteomes" id="UP001462502"/>
    </source>
</evidence>
<accession>A0ABV0ITU2</accession>